<evidence type="ECO:0000256" key="1">
    <source>
        <dbReference type="SAM" id="Phobius"/>
    </source>
</evidence>
<keyword evidence="1" id="KW-0812">Transmembrane</keyword>
<dbReference type="Proteomes" id="UP000318582">
    <property type="component" value="Unassembled WGS sequence"/>
</dbReference>
<evidence type="ECO:0000313" key="4">
    <source>
        <dbReference type="Proteomes" id="UP000318582"/>
    </source>
</evidence>
<accession>A0A507E820</accession>
<dbReference type="Gene3D" id="2.30.30.40">
    <property type="entry name" value="SH3 Domains"/>
    <property type="match status" value="1"/>
</dbReference>
<dbReference type="SUPFAM" id="SSF50044">
    <property type="entry name" value="SH3-domain"/>
    <property type="match status" value="1"/>
</dbReference>
<keyword evidence="1" id="KW-1133">Transmembrane helix</keyword>
<feature type="transmembrane region" description="Helical" evidence="1">
    <location>
        <begin position="332"/>
        <end position="351"/>
    </location>
</feature>
<name>A0A507E820_9FUNG</name>
<dbReference type="EMBL" id="QEAQ01000017">
    <property type="protein sequence ID" value="TPX60213.1"/>
    <property type="molecule type" value="Genomic_DNA"/>
</dbReference>
<keyword evidence="4" id="KW-1185">Reference proteome</keyword>
<evidence type="ECO:0000313" key="3">
    <source>
        <dbReference type="EMBL" id="TPX60213.1"/>
    </source>
</evidence>
<dbReference type="AlphaFoldDB" id="A0A507E820"/>
<evidence type="ECO:0000259" key="2">
    <source>
        <dbReference type="PROSITE" id="PS51212"/>
    </source>
</evidence>
<feature type="domain" description="WSC" evidence="2">
    <location>
        <begin position="171"/>
        <end position="268"/>
    </location>
</feature>
<protein>
    <recommendedName>
        <fullName evidence="2">WSC domain-containing protein</fullName>
    </recommendedName>
</protein>
<dbReference type="PROSITE" id="PS51212">
    <property type="entry name" value="WSC"/>
    <property type="match status" value="1"/>
</dbReference>
<dbReference type="STRING" id="109895.A0A507E820"/>
<reference evidence="3 4" key="1">
    <citation type="journal article" date="2019" name="Sci. Rep.">
        <title>Comparative genomics of chytrid fungi reveal insights into the obligate biotrophic and pathogenic lifestyle of Synchytrium endobioticum.</title>
        <authorList>
            <person name="van de Vossenberg B.T.L.H."/>
            <person name="Warris S."/>
            <person name="Nguyen H.D.T."/>
            <person name="van Gent-Pelzer M.P.E."/>
            <person name="Joly D.L."/>
            <person name="van de Geest H.C."/>
            <person name="Bonants P.J.M."/>
            <person name="Smith D.S."/>
            <person name="Levesque C.A."/>
            <person name="van der Lee T.A.J."/>
        </authorList>
    </citation>
    <scope>NUCLEOTIDE SEQUENCE [LARGE SCALE GENOMIC DNA]</scope>
    <source>
        <strain evidence="3 4">CBS 809.83</strain>
    </source>
</reference>
<keyword evidence="1" id="KW-0472">Membrane</keyword>
<gene>
    <name evidence="3" type="ORF">PhCBS80983_g01939</name>
</gene>
<sequence length="498" mass="52008">MCAANTNAKAATDAANTNAKAAIDAVNENAAAAVTPANANAAAAVNAATTNAQAARHAAHMAAKVNAAESYAATLTELYRTRERILQYHTGVIPVKREDEKHVVGLKHATTILKQYHSLILLASSGSAAERMERALLVNAECESERVREQAVAHLPITVDATLTTMDDRLLWTSDGCVSLSTPLAPPPVAVSLPPGSSLTTFISTCTTRCALDSNAPYALLAFPLCHCLAPTGSPITRQNSAECALTCDGGLPCGSTVPNRYSLYLTGLSQVPPLPQASASVPPPPPTPAGAIVYVTTTVTALPTPPATGAPRAAAGQINRTPSTKNIETTVAISISALVLFLALLAGLIYKLRQRRSLQHLPHLDHASLPSHKLQTLALETRTKPASVSALPAAAVLATTTIPVLSHQGGPTTAIPKTPNMIYSVTSNYSARAGSDEIDLHVDNVVALRKTFQDGWATGMNVSTGQLGTFPLACLVSDDNWVKKAWGLPDRDDSLTG</sequence>
<dbReference type="InterPro" id="IPR002889">
    <property type="entry name" value="WSC_carb-bd"/>
</dbReference>
<proteinExistence type="predicted"/>
<organism evidence="3 4">
    <name type="scientific">Powellomyces hirtus</name>
    <dbReference type="NCBI Taxonomy" id="109895"/>
    <lineage>
        <taxon>Eukaryota</taxon>
        <taxon>Fungi</taxon>
        <taxon>Fungi incertae sedis</taxon>
        <taxon>Chytridiomycota</taxon>
        <taxon>Chytridiomycota incertae sedis</taxon>
        <taxon>Chytridiomycetes</taxon>
        <taxon>Spizellomycetales</taxon>
        <taxon>Powellomycetaceae</taxon>
        <taxon>Powellomyces</taxon>
    </lineage>
</organism>
<comment type="caution">
    <text evidence="3">The sequence shown here is derived from an EMBL/GenBank/DDBJ whole genome shotgun (WGS) entry which is preliminary data.</text>
</comment>
<dbReference type="InterPro" id="IPR036028">
    <property type="entry name" value="SH3-like_dom_sf"/>
</dbReference>